<dbReference type="EMBL" id="CAXDID020000127">
    <property type="protein sequence ID" value="CAL6034200.1"/>
    <property type="molecule type" value="Genomic_DNA"/>
</dbReference>
<evidence type="ECO:0000313" key="2">
    <source>
        <dbReference type="EMBL" id="CAL6034200.1"/>
    </source>
</evidence>
<accession>A0AA86UTG1</accession>
<organism evidence="1">
    <name type="scientific">Hexamita inflata</name>
    <dbReference type="NCBI Taxonomy" id="28002"/>
    <lineage>
        <taxon>Eukaryota</taxon>
        <taxon>Metamonada</taxon>
        <taxon>Diplomonadida</taxon>
        <taxon>Hexamitidae</taxon>
        <taxon>Hexamitinae</taxon>
        <taxon>Hexamita</taxon>
    </lineage>
</organism>
<name>A0AA86UTG1_9EUKA</name>
<evidence type="ECO:0000313" key="3">
    <source>
        <dbReference type="Proteomes" id="UP001642409"/>
    </source>
</evidence>
<gene>
    <name evidence="2" type="ORF">HINF_LOCUS35339</name>
    <name evidence="1" type="ORF">HINF_LOCUS58620</name>
</gene>
<evidence type="ECO:0000313" key="1">
    <source>
        <dbReference type="EMBL" id="CAI9970975.1"/>
    </source>
</evidence>
<dbReference type="EMBL" id="CATOUU010001084">
    <property type="protein sequence ID" value="CAI9970975.1"/>
    <property type="molecule type" value="Genomic_DNA"/>
</dbReference>
<reference evidence="1" key="1">
    <citation type="submission" date="2023-06" db="EMBL/GenBank/DDBJ databases">
        <authorList>
            <person name="Kurt Z."/>
        </authorList>
    </citation>
    <scope>NUCLEOTIDE SEQUENCE</scope>
</reference>
<dbReference type="Proteomes" id="UP001642409">
    <property type="component" value="Unassembled WGS sequence"/>
</dbReference>
<proteinExistence type="predicted"/>
<dbReference type="AlphaFoldDB" id="A0AA86UTG1"/>
<protein>
    <submittedName>
        <fullName evidence="2">Hypothetical_protein</fullName>
    </submittedName>
</protein>
<keyword evidence="3" id="KW-1185">Reference proteome</keyword>
<reference evidence="2 3" key="2">
    <citation type="submission" date="2024-07" db="EMBL/GenBank/DDBJ databases">
        <authorList>
            <person name="Akdeniz Z."/>
        </authorList>
    </citation>
    <scope>NUCLEOTIDE SEQUENCE [LARGE SCALE GENOMIC DNA]</scope>
</reference>
<sequence>MLVGCILLVDFVSDLSRIIAMYDKTTTQIICKINCNKIQFPDMYASEILVLKYPMLKPTLTEFIIANGGIMLINARNNLGIRSTNHPMAITGSKKNSDVNTPKRELQFSIVSQKFYKISHIRETQKLDNKSVGIQTSKDVIVQNLAPNMTPIINNIKYYANISKPVKKFQVMCQFIFESPANAITSFLPSILAFANWKKQLYGAQITKLKLIDTIKVNYCNIPNIDDDSQAANGIAIIVMYTNLFEICM</sequence>
<comment type="caution">
    <text evidence="1">The sequence shown here is derived from an EMBL/GenBank/DDBJ whole genome shotgun (WGS) entry which is preliminary data.</text>
</comment>